<keyword evidence="1" id="KW-0472">Membrane</keyword>
<dbReference type="GO" id="GO:0008233">
    <property type="term" value="F:peptidase activity"/>
    <property type="evidence" value="ECO:0007669"/>
    <property type="project" value="UniProtKB-KW"/>
</dbReference>
<dbReference type="RefSeq" id="WP_209797746.1">
    <property type="nucleotide sequence ID" value="NZ_JAGGJZ010000013.1"/>
</dbReference>
<comment type="caution">
    <text evidence="3">The sequence shown here is derived from an EMBL/GenBank/DDBJ whole genome shotgun (WGS) entry which is preliminary data.</text>
</comment>
<organism evidence="3 4">
    <name type="scientific">Clostridium moniliforme</name>
    <dbReference type="NCBI Taxonomy" id="39489"/>
    <lineage>
        <taxon>Bacteria</taxon>
        <taxon>Bacillati</taxon>
        <taxon>Bacillota</taxon>
        <taxon>Clostridia</taxon>
        <taxon>Eubacteriales</taxon>
        <taxon>Clostridiaceae</taxon>
        <taxon>Clostridium</taxon>
    </lineage>
</organism>
<evidence type="ECO:0000313" key="4">
    <source>
        <dbReference type="Proteomes" id="UP000783390"/>
    </source>
</evidence>
<feature type="transmembrane region" description="Helical" evidence="1">
    <location>
        <begin position="150"/>
        <end position="167"/>
    </location>
</feature>
<dbReference type="InterPro" id="IPR003675">
    <property type="entry name" value="Rce1/LyrA-like_dom"/>
</dbReference>
<name>A0ABS4F3K6_9CLOT</name>
<proteinExistence type="predicted"/>
<gene>
    <name evidence="3" type="ORF">J2Z53_002453</name>
</gene>
<keyword evidence="1" id="KW-0812">Transmembrane</keyword>
<feature type="transmembrane region" description="Helical" evidence="1">
    <location>
        <begin position="239"/>
        <end position="258"/>
    </location>
</feature>
<evidence type="ECO:0000259" key="2">
    <source>
        <dbReference type="Pfam" id="PF02517"/>
    </source>
</evidence>
<keyword evidence="1" id="KW-1133">Transmembrane helix</keyword>
<evidence type="ECO:0000313" key="3">
    <source>
        <dbReference type="EMBL" id="MBP1890831.1"/>
    </source>
</evidence>
<feature type="transmembrane region" description="Helical" evidence="1">
    <location>
        <begin position="296"/>
        <end position="315"/>
    </location>
</feature>
<keyword evidence="3" id="KW-0645">Protease</keyword>
<dbReference type="EMBL" id="JAGGJZ010000013">
    <property type="protein sequence ID" value="MBP1890831.1"/>
    <property type="molecule type" value="Genomic_DNA"/>
</dbReference>
<dbReference type="GO" id="GO:0006508">
    <property type="term" value="P:proteolysis"/>
    <property type="evidence" value="ECO:0007669"/>
    <property type="project" value="UniProtKB-KW"/>
</dbReference>
<feature type="transmembrane region" description="Helical" evidence="1">
    <location>
        <begin position="173"/>
        <end position="202"/>
    </location>
</feature>
<feature type="transmembrane region" description="Helical" evidence="1">
    <location>
        <begin position="79"/>
        <end position="103"/>
    </location>
</feature>
<reference evidence="3 4" key="1">
    <citation type="submission" date="2021-03" db="EMBL/GenBank/DDBJ databases">
        <title>Genomic Encyclopedia of Type Strains, Phase IV (KMG-IV): sequencing the most valuable type-strain genomes for metagenomic binning, comparative biology and taxonomic classification.</title>
        <authorList>
            <person name="Goeker M."/>
        </authorList>
    </citation>
    <scope>NUCLEOTIDE SEQUENCE [LARGE SCALE GENOMIC DNA]</scope>
    <source>
        <strain evidence="3 4">DSM 3984</strain>
    </source>
</reference>
<feature type="domain" description="CAAX prenyl protease 2/Lysostaphin resistance protein A-like" evidence="2">
    <location>
        <begin position="119"/>
        <end position="204"/>
    </location>
</feature>
<evidence type="ECO:0000256" key="1">
    <source>
        <dbReference type="SAM" id="Phobius"/>
    </source>
</evidence>
<dbReference type="Proteomes" id="UP000783390">
    <property type="component" value="Unassembled WGS sequence"/>
</dbReference>
<keyword evidence="3" id="KW-0378">Hydrolase</keyword>
<sequence>MKKIFRANLYFLIIVLLEIFMPFVLIPMYRLIGIKDIRLMLVLNHTLLFIVPAIIYVIVTKCNIKETFRFKLLPLKDLIFVIMLGFICVPIMGFFGLLSGFFFKNNIGNLITSISGTPYLVLLAIIAIMPAITEEITLRGIVLSGYNSKSRFKSALVIGLFFGIFHLDAQQFLYAAVLGFILAYTVRVTGSIFASMIMHFIINGTSITIQKLANLIGITSPKDGADAVMNLTFYEKLHLLQGTAINLIIASVLAYLVIKKLDKWGKARGVREVEISDRSYGETLISTESKEKILDWPFIVTIIVYIIFMIVKLTIQ</sequence>
<feature type="transmembrane region" description="Helical" evidence="1">
    <location>
        <begin position="7"/>
        <end position="29"/>
    </location>
</feature>
<keyword evidence="4" id="KW-1185">Reference proteome</keyword>
<accession>A0ABS4F3K6</accession>
<dbReference type="Pfam" id="PF02517">
    <property type="entry name" value="Rce1-like"/>
    <property type="match status" value="1"/>
</dbReference>
<feature type="transmembrane region" description="Helical" evidence="1">
    <location>
        <begin position="41"/>
        <end position="59"/>
    </location>
</feature>
<protein>
    <submittedName>
        <fullName evidence="3">Membrane protease YdiL (CAAX protease family)</fullName>
    </submittedName>
</protein>
<feature type="transmembrane region" description="Helical" evidence="1">
    <location>
        <begin position="109"/>
        <end position="129"/>
    </location>
</feature>